<evidence type="ECO:0000259" key="9">
    <source>
        <dbReference type="SMART" id="SM00235"/>
    </source>
</evidence>
<keyword evidence="11" id="KW-1185">Reference proteome</keyword>
<dbReference type="GO" id="GO:0030198">
    <property type="term" value="P:extracellular matrix organization"/>
    <property type="evidence" value="ECO:0007669"/>
    <property type="project" value="TreeGrafter"/>
</dbReference>
<dbReference type="PANTHER" id="PTHR10201:SF291">
    <property type="entry name" value="MATRIX METALLOPROTEINASE 1, ISOFORM C-RELATED"/>
    <property type="match status" value="1"/>
</dbReference>
<evidence type="ECO:0000256" key="5">
    <source>
        <dbReference type="ARBA" id="ARBA00022729"/>
    </source>
</evidence>
<keyword evidence="5" id="KW-0732">Signal</keyword>
<dbReference type="Gene3D" id="3.40.390.10">
    <property type="entry name" value="Collagenase (Catalytic Domain)"/>
    <property type="match status" value="1"/>
</dbReference>
<comment type="similarity">
    <text evidence="2">Belongs to the peptidase M10A family.</text>
</comment>
<sequence length="432" mass="45106">MNRPNSHRLTIARVVAATAVIGAGLLTPASSSGYLSQQRWSATASGSTSFVGDPITLTWSLPPDGVPTSVSGVNKLLASLDKAFDVGGVPSDDLTTRPWFPLLQSAVERWSELSGVRMVYEPYDDCAIIGPSGGVLGVRGDVRIGGHTLNGAGGALALSNFPNSGDVLLDTADIAFLTLPGENYLRLRNVLTHEVGHALGLGHVESDDSNSLMEPQLHLSFDGPQIDDIRGMHWMYGDVNEWANGGRGNDFRELATPLGALSAGISLGVGFDAAKTDAIDAADRDFVSITSTSDRDFYVFSTDAPLRAELTLTPLGGTYHQGLPGGDQSLIDASARGNLYFELFNADSEGVLATANSTPAGAAESLTIDLATPGDYVVRVASSFHAVQLYQLELQATPIDGASTPITPEPTSLAVAAIALTTAGSLSYRCAG</sequence>
<evidence type="ECO:0000256" key="2">
    <source>
        <dbReference type="ARBA" id="ARBA00010370"/>
    </source>
</evidence>
<dbReference type="EMBL" id="CP036349">
    <property type="protein sequence ID" value="QDV73918.1"/>
    <property type="molecule type" value="Genomic_DNA"/>
</dbReference>
<organism evidence="10 11">
    <name type="scientific">Botrimarina mediterranea</name>
    <dbReference type="NCBI Taxonomy" id="2528022"/>
    <lineage>
        <taxon>Bacteria</taxon>
        <taxon>Pseudomonadati</taxon>
        <taxon>Planctomycetota</taxon>
        <taxon>Planctomycetia</taxon>
        <taxon>Pirellulales</taxon>
        <taxon>Lacipirellulaceae</taxon>
        <taxon>Botrimarina</taxon>
    </lineage>
</organism>
<dbReference type="Proteomes" id="UP000316426">
    <property type="component" value="Chromosome"/>
</dbReference>
<feature type="domain" description="Peptidase metallopeptidase" evidence="9">
    <location>
        <begin position="80"/>
        <end position="238"/>
    </location>
</feature>
<evidence type="ECO:0000256" key="8">
    <source>
        <dbReference type="ARBA" id="ARBA00023049"/>
    </source>
</evidence>
<proteinExistence type="inferred from homology"/>
<dbReference type="RefSeq" id="WP_145111729.1">
    <property type="nucleotide sequence ID" value="NZ_CP036349.1"/>
</dbReference>
<accession>A0A518K7Y9</accession>
<dbReference type="GO" id="GO:0008270">
    <property type="term" value="F:zinc ion binding"/>
    <property type="evidence" value="ECO:0007669"/>
    <property type="project" value="InterPro"/>
</dbReference>
<comment type="cofactor">
    <cofactor evidence="1">
        <name>Zn(2+)</name>
        <dbReference type="ChEBI" id="CHEBI:29105"/>
    </cofactor>
</comment>
<dbReference type="PANTHER" id="PTHR10201">
    <property type="entry name" value="MATRIX METALLOPROTEINASE"/>
    <property type="match status" value="1"/>
</dbReference>
<gene>
    <name evidence="10" type="ORF">Spa11_21170</name>
</gene>
<evidence type="ECO:0000313" key="11">
    <source>
        <dbReference type="Proteomes" id="UP000316426"/>
    </source>
</evidence>
<dbReference type="InterPro" id="IPR006026">
    <property type="entry name" value="Peptidase_Metallo"/>
</dbReference>
<dbReference type="GO" id="GO:0030574">
    <property type="term" value="P:collagen catabolic process"/>
    <property type="evidence" value="ECO:0007669"/>
    <property type="project" value="TreeGrafter"/>
</dbReference>
<dbReference type="GO" id="GO:0031012">
    <property type="term" value="C:extracellular matrix"/>
    <property type="evidence" value="ECO:0007669"/>
    <property type="project" value="InterPro"/>
</dbReference>
<dbReference type="Pfam" id="PF00413">
    <property type="entry name" value="Peptidase_M10"/>
    <property type="match status" value="1"/>
</dbReference>
<reference evidence="10 11" key="1">
    <citation type="submission" date="2019-02" db="EMBL/GenBank/DDBJ databases">
        <title>Deep-cultivation of Planctomycetes and their phenomic and genomic characterization uncovers novel biology.</title>
        <authorList>
            <person name="Wiegand S."/>
            <person name="Jogler M."/>
            <person name="Boedeker C."/>
            <person name="Pinto D."/>
            <person name="Vollmers J."/>
            <person name="Rivas-Marin E."/>
            <person name="Kohn T."/>
            <person name="Peeters S.H."/>
            <person name="Heuer A."/>
            <person name="Rast P."/>
            <person name="Oberbeckmann S."/>
            <person name="Bunk B."/>
            <person name="Jeske O."/>
            <person name="Meyerdierks A."/>
            <person name="Storesund J.E."/>
            <person name="Kallscheuer N."/>
            <person name="Luecker S."/>
            <person name="Lage O.M."/>
            <person name="Pohl T."/>
            <person name="Merkel B.J."/>
            <person name="Hornburger P."/>
            <person name="Mueller R.-W."/>
            <person name="Bruemmer F."/>
            <person name="Labrenz M."/>
            <person name="Spormann A.M."/>
            <person name="Op den Camp H."/>
            <person name="Overmann J."/>
            <person name="Amann R."/>
            <person name="Jetten M.S.M."/>
            <person name="Mascher T."/>
            <person name="Medema M.H."/>
            <person name="Devos D.P."/>
            <person name="Kaster A.-K."/>
            <person name="Ovreas L."/>
            <person name="Rohde M."/>
            <person name="Galperin M.Y."/>
            <person name="Jogler C."/>
        </authorList>
    </citation>
    <scope>NUCLEOTIDE SEQUENCE [LARGE SCALE GENOMIC DNA]</scope>
    <source>
        <strain evidence="10 11">Spa11</strain>
    </source>
</reference>
<keyword evidence="8" id="KW-0482">Metalloprotease</keyword>
<evidence type="ECO:0000256" key="6">
    <source>
        <dbReference type="ARBA" id="ARBA00022801"/>
    </source>
</evidence>
<dbReference type="SUPFAM" id="SSF55486">
    <property type="entry name" value="Metalloproteases ('zincins'), catalytic domain"/>
    <property type="match status" value="1"/>
</dbReference>
<dbReference type="SMART" id="SM00235">
    <property type="entry name" value="ZnMc"/>
    <property type="match status" value="1"/>
</dbReference>
<dbReference type="KEGG" id="bmei:Spa11_21170"/>
<dbReference type="InterPro" id="IPR024079">
    <property type="entry name" value="MetalloPept_cat_dom_sf"/>
</dbReference>
<dbReference type="GO" id="GO:0004222">
    <property type="term" value="F:metalloendopeptidase activity"/>
    <property type="evidence" value="ECO:0007669"/>
    <property type="project" value="InterPro"/>
</dbReference>
<dbReference type="InterPro" id="IPR001818">
    <property type="entry name" value="Pept_M10_metallopeptidase"/>
</dbReference>
<protein>
    <submittedName>
        <fullName evidence="10">Matrixin</fullName>
    </submittedName>
</protein>
<name>A0A518K7Y9_9BACT</name>
<keyword evidence="4" id="KW-0479">Metal-binding</keyword>
<evidence type="ECO:0000313" key="10">
    <source>
        <dbReference type="EMBL" id="QDV73918.1"/>
    </source>
</evidence>
<evidence type="ECO:0000256" key="3">
    <source>
        <dbReference type="ARBA" id="ARBA00022670"/>
    </source>
</evidence>
<evidence type="ECO:0000256" key="7">
    <source>
        <dbReference type="ARBA" id="ARBA00022833"/>
    </source>
</evidence>
<keyword evidence="7" id="KW-0862">Zinc</keyword>
<keyword evidence="6" id="KW-0378">Hydrolase</keyword>
<evidence type="ECO:0000256" key="1">
    <source>
        <dbReference type="ARBA" id="ARBA00001947"/>
    </source>
</evidence>
<keyword evidence="3" id="KW-0645">Protease</keyword>
<dbReference type="AlphaFoldDB" id="A0A518K7Y9"/>
<dbReference type="GO" id="GO:0006508">
    <property type="term" value="P:proteolysis"/>
    <property type="evidence" value="ECO:0007669"/>
    <property type="project" value="UniProtKB-KW"/>
</dbReference>
<evidence type="ECO:0000256" key="4">
    <source>
        <dbReference type="ARBA" id="ARBA00022723"/>
    </source>
</evidence>
<dbReference type="Gene3D" id="2.60.120.380">
    <property type="match status" value="1"/>
</dbReference>